<evidence type="ECO:0000313" key="4">
    <source>
        <dbReference type="Proteomes" id="UP000006903"/>
    </source>
</evidence>
<dbReference type="InterPro" id="IPR017938">
    <property type="entry name" value="Riboflavin_synthase-like_b-brl"/>
</dbReference>
<evidence type="ECO:0000259" key="2">
    <source>
        <dbReference type="Pfam" id="PF10418"/>
    </source>
</evidence>
<protein>
    <submittedName>
        <fullName evidence="3">Ferredoxin:NADP oxidoreductase, beta subunit</fullName>
    </submittedName>
</protein>
<feature type="binding site" evidence="1">
    <location>
        <position position="220"/>
    </location>
    <ligand>
        <name>[2Fe-2S] cluster</name>
        <dbReference type="ChEBI" id="CHEBI:190135"/>
    </ligand>
</feature>
<dbReference type="GO" id="GO:0046872">
    <property type="term" value="F:metal ion binding"/>
    <property type="evidence" value="ECO:0007669"/>
    <property type="project" value="UniProtKB-KW"/>
</dbReference>
<keyword evidence="1" id="KW-0479">Metal-binding</keyword>
<dbReference type="InterPro" id="IPR050353">
    <property type="entry name" value="PyrK_electron_transfer"/>
</dbReference>
<dbReference type="InterPro" id="IPR019480">
    <property type="entry name" value="Dihydroorotate_DH_Fe-S-bd"/>
</dbReference>
<dbReference type="KEGG" id="dka:DKAM_0099"/>
<organism evidence="3 4">
    <name type="scientific">Desulfurococcus amylolyticus (strain DSM 18924 / JCM 16383 / VKM B-2413 / 1221n)</name>
    <name type="common">Desulfurococcus kamchatkensis</name>
    <dbReference type="NCBI Taxonomy" id="490899"/>
    <lineage>
        <taxon>Archaea</taxon>
        <taxon>Thermoproteota</taxon>
        <taxon>Thermoprotei</taxon>
        <taxon>Desulfurococcales</taxon>
        <taxon>Desulfurococcaceae</taxon>
        <taxon>Desulfurococcus</taxon>
    </lineage>
</organism>
<reference evidence="3 4" key="1">
    <citation type="journal article" date="2009" name="J. Bacteriol.">
        <title>Complete genome sequence of the anaerobic, protein-degrading hyperthermophilic crenarchaeon Desulfurococcus kamchatkensis.</title>
        <authorList>
            <person name="Ravin N.V."/>
            <person name="Mardanov A.V."/>
            <person name="Beletsky A.V."/>
            <person name="Kublanov I.V."/>
            <person name="Kolganova T.V."/>
            <person name="Lebedinsky A.V."/>
            <person name="Chernyh N.A."/>
            <person name="Bonch-Osmolovskaya E.A."/>
            <person name="Skryabin K.G."/>
        </authorList>
    </citation>
    <scope>NUCLEOTIDE SEQUENCE [LARGE SCALE GENOMIC DNA]</scope>
    <source>
        <strain evidence="4">DSM 18924 / JCM 16383 / VKM B-2413 / 1221n</strain>
    </source>
</reference>
<dbReference type="GO" id="GO:0006221">
    <property type="term" value="P:pyrimidine nucleotide biosynthetic process"/>
    <property type="evidence" value="ECO:0007669"/>
    <property type="project" value="InterPro"/>
</dbReference>
<sequence>MKEDLNEQDYYLEVEGPHVSRHWRPGQFVIIMTHERGERVPISVATINGGRVGMFIKKLGKTSVELYRDFKVGSSLYAVAGPLGRPLKLESYGTVVLASDAVCGHAEQLGLAQELAKLGNKVISIQTFKTEKEVYPEKYLAKKYVDEYFITTLDGTAGYKGHYIDLLRELLARREVKAIFAGGALANLKKLAEATAGLDVRVYALVRTIMVDGTGMCGSCRVRYNGVIAYACRDGPWFDARLVDWDDVLRRDARFKKVEKIALDKYLAR</sequence>
<dbReference type="SUPFAM" id="SSF52343">
    <property type="entry name" value="Ferredoxin reductase-like, C-terminal NADP-linked domain"/>
    <property type="match status" value="1"/>
</dbReference>
<dbReference type="Gene3D" id="3.40.50.80">
    <property type="entry name" value="Nucleotide-binding domain of ferredoxin-NADP reductase (FNR) module"/>
    <property type="match status" value="1"/>
</dbReference>
<dbReference type="EMBL" id="CP001140">
    <property type="protein sequence ID" value="ACL10428.1"/>
    <property type="molecule type" value="Genomic_DNA"/>
</dbReference>
<dbReference type="PANTHER" id="PTHR43513:SF3">
    <property type="entry name" value="DIHYDROOROTATE DEHYDROGENASE B (NAD(+)), ELECTRON TRANSFER SUBUNIT-RELATED"/>
    <property type="match status" value="1"/>
</dbReference>
<dbReference type="PIRSF" id="PIRSF006816">
    <property type="entry name" value="Cyc3_hyd_g"/>
    <property type="match status" value="1"/>
</dbReference>
<dbReference type="HOGENOM" id="CLU_003827_1_0_2"/>
<accession>B8D2Q7</accession>
<keyword evidence="1" id="KW-0001">2Fe-2S</keyword>
<proteinExistence type="predicted"/>
<dbReference type="SUPFAM" id="SSF63380">
    <property type="entry name" value="Riboflavin synthase domain-like"/>
    <property type="match status" value="1"/>
</dbReference>
<name>B8D2Q7_DESA1</name>
<dbReference type="Gene3D" id="2.40.30.10">
    <property type="entry name" value="Translation factors"/>
    <property type="match status" value="1"/>
</dbReference>
<keyword evidence="1" id="KW-0408">Iron</keyword>
<dbReference type="STRING" id="490899.DKAM_0099"/>
<evidence type="ECO:0000313" key="3">
    <source>
        <dbReference type="EMBL" id="ACL10428.1"/>
    </source>
</evidence>
<comment type="cofactor">
    <cofactor evidence="1">
        <name>[2Fe-2S] cluster</name>
        <dbReference type="ChEBI" id="CHEBI:190135"/>
    </cofactor>
    <text evidence="1">Binds 1 [2Fe-2S] cluster per subunit.</text>
</comment>
<feature type="binding site" evidence="1">
    <location>
        <position position="217"/>
    </location>
    <ligand>
        <name>[2Fe-2S] cluster</name>
        <dbReference type="ChEBI" id="CHEBI:190135"/>
    </ligand>
</feature>
<gene>
    <name evidence="3" type="ordered locus">DKAM_0099</name>
</gene>
<dbReference type="InterPro" id="IPR039261">
    <property type="entry name" value="FNR_nucleotide-bd"/>
</dbReference>
<feature type="binding site" evidence="1">
    <location>
        <position position="232"/>
    </location>
    <ligand>
        <name>[2Fe-2S] cluster</name>
        <dbReference type="ChEBI" id="CHEBI:190135"/>
    </ligand>
</feature>
<dbReference type="CDD" id="cd06219">
    <property type="entry name" value="DHOD_e_trans_like1"/>
    <property type="match status" value="1"/>
</dbReference>
<dbReference type="GO" id="GO:0050660">
    <property type="term" value="F:flavin adenine dinucleotide binding"/>
    <property type="evidence" value="ECO:0007669"/>
    <property type="project" value="InterPro"/>
</dbReference>
<dbReference type="InterPro" id="IPR012165">
    <property type="entry name" value="Cyt_c3_hydrogenase_gsu"/>
</dbReference>
<dbReference type="RefSeq" id="WP_012607770.1">
    <property type="nucleotide sequence ID" value="NC_011766.1"/>
</dbReference>
<keyword evidence="1" id="KW-0411">Iron-sulfur</keyword>
<dbReference type="Proteomes" id="UP000006903">
    <property type="component" value="Chromosome"/>
</dbReference>
<dbReference type="GO" id="GO:0051537">
    <property type="term" value="F:2 iron, 2 sulfur cluster binding"/>
    <property type="evidence" value="ECO:0007669"/>
    <property type="project" value="UniProtKB-KW"/>
</dbReference>
<evidence type="ECO:0000256" key="1">
    <source>
        <dbReference type="PIRSR" id="PIRSR006816-2"/>
    </source>
</evidence>
<dbReference type="Pfam" id="PF10418">
    <property type="entry name" value="DHODB_Fe-S_bind"/>
    <property type="match status" value="1"/>
</dbReference>
<dbReference type="NCBIfam" id="NF004862">
    <property type="entry name" value="PRK06222.1"/>
    <property type="match status" value="1"/>
</dbReference>
<feature type="domain" description="Dihydroorotate dehydrogenase electron transfer subunit iron-sulphur cluster binding" evidence="2">
    <location>
        <begin position="208"/>
        <end position="243"/>
    </location>
</feature>
<dbReference type="eggNOG" id="arCOG02199">
    <property type="taxonomic scope" value="Archaea"/>
</dbReference>
<dbReference type="AlphaFoldDB" id="B8D2Q7"/>
<dbReference type="GeneID" id="7170422"/>
<dbReference type="PANTHER" id="PTHR43513">
    <property type="entry name" value="DIHYDROOROTATE DEHYDROGENASE B (NAD(+)), ELECTRON TRANSFER SUBUNIT"/>
    <property type="match status" value="1"/>
</dbReference>